<evidence type="ECO:0000313" key="3">
    <source>
        <dbReference type="Proteomes" id="UP000323632"/>
    </source>
</evidence>
<dbReference type="AlphaFoldDB" id="A0A5M6CSY2"/>
<dbReference type="GO" id="GO:0004029">
    <property type="term" value="F:aldehyde dehydrogenase (NAD+) activity"/>
    <property type="evidence" value="ECO:0007669"/>
    <property type="project" value="TreeGrafter"/>
</dbReference>
<organism evidence="2 3">
    <name type="scientific">Taibaiella lutea</name>
    <dbReference type="NCBI Taxonomy" id="2608001"/>
    <lineage>
        <taxon>Bacteria</taxon>
        <taxon>Pseudomonadati</taxon>
        <taxon>Bacteroidota</taxon>
        <taxon>Chitinophagia</taxon>
        <taxon>Chitinophagales</taxon>
        <taxon>Chitinophagaceae</taxon>
        <taxon>Taibaiella</taxon>
    </lineage>
</organism>
<dbReference type="Pfam" id="PF13460">
    <property type="entry name" value="NAD_binding_10"/>
    <property type="match status" value="1"/>
</dbReference>
<dbReference type="InterPro" id="IPR016040">
    <property type="entry name" value="NAD(P)-bd_dom"/>
</dbReference>
<accession>A0A5M6CSY2</accession>
<feature type="domain" description="NAD(P)-binding" evidence="1">
    <location>
        <begin position="10"/>
        <end position="120"/>
    </location>
</feature>
<dbReference type="PANTHER" id="PTHR48079">
    <property type="entry name" value="PROTEIN YEEZ"/>
    <property type="match status" value="1"/>
</dbReference>
<dbReference type="InterPro" id="IPR051783">
    <property type="entry name" value="NAD(P)-dependent_oxidoreduct"/>
</dbReference>
<proteinExistence type="predicted"/>
<evidence type="ECO:0000313" key="2">
    <source>
        <dbReference type="EMBL" id="KAA5536145.1"/>
    </source>
</evidence>
<dbReference type="EMBL" id="VWSH01000001">
    <property type="protein sequence ID" value="KAA5536145.1"/>
    <property type="molecule type" value="Genomic_DNA"/>
</dbReference>
<dbReference type="PANTHER" id="PTHR48079:SF6">
    <property type="entry name" value="NAD(P)-BINDING DOMAIN-CONTAINING PROTEIN-RELATED"/>
    <property type="match status" value="1"/>
</dbReference>
<comment type="caution">
    <text evidence="2">The sequence shown here is derived from an EMBL/GenBank/DDBJ whole genome shotgun (WGS) entry which is preliminary data.</text>
</comment>
<name>A0A5M6CSY2_9BACT</name>
<dbReference type="SUPFAM" id="SSF51735">
    <property type="entry name" value="NAD(P)-binding Rossmann-fold domains"/>
    <property type="match status" value="1"/>
</dbReference>
<dbReference type="GO" id="GO:0005737">
    <property type="term" value="C:cytoplasm"/>
    <property type="evidence" value="ECO:0007669"/>
    <property type="project" value="TreeGrafter"/>
</dbReference>
<dbReference type="Proteomes" id="UP000323632">
    <property type="component" value="Unassembled WGS sequence"/>
</dbReference>
<keyword evidence="3" id="KW-1185">Reference proteome</keyword>
<reference evidence="2 3" key="1">
    <citation type="submission" date="2019-09" db="EMBL/GenBank/DDBJ databases">
        <title>Genome sequence and assembly of Taibaiella sp.</title>
        <authorList>
            <person name="Chhetri G."/>
        </authorList>
    </citation>
    <scope>NUCLEOTIDE SEQUENCE [LARGE SCALE GENOMIC DNA]</scope>
    <source>
        <strain evidence="2 3">KVB11</strain>
    </source>
</reference>
<evidence type="ECO:0000259" key="1">
    <source>
        <dbReference type="Pfam" id="PF13460"/>
    </source>
</evidence>
<gene>
    <name evidence="2" type="ORF">F0919_00290</name>
</gene>
<dbReference type="RefSeq" id="WP_150030718.1">
    <property type="nucleotide sequence ID" value="NZ_VWSH01000001.1"/>
</dbReference>
<dbReference type="InterPro" id="IPR036291">
    <property type="entry name" value="NAD(P)-bd_dom_sf"/>
</dbReference>
<sequence length="273" mass="30210">METISILGCGWYGKALAKSLLTQGYHVKGSTTSEAKMADLRDAGIEAFKLKLDEHFNLETRPDFFGCDILVICSNSKMDGLIYLSALDKLCFALQDFGVSKVIFVSSISVYGDSNSVVDEMSHPIPDKASGMILIKAETMFINCPYITACIIRFGGLVGPGRMPGRFFSAKKNVPDGMAPVNMIHLEDCIGITNCIIKAGVPEMTINAVSPDHPERSDFYLKAALAEGLIAPTFVPELKSWKQVNSIYVSSYFNYQFKVSNWSEWLERTNRNK</sequence>
<dbReference type="Gene3D" id="3.40.50.720">
    <property type="entry name" value="NAD(P)-binding Rossmann-like Domain"/>
    <property type="match status" value="1"/>
</dbReference>
<protein>
    <submittedName>
        <fullName evidence="2">NAD(P)H-binding protein</fullName>
    </submittedName>
</protein>